<keyword evidence="3" id="KW-1185">Reference proteome</keyword>
<evidence type="ECO:0000256" key="1">
    <source>
        <dbReference type="SAM" id="MobiDB-lite"/>
    </source>
</evidence>
<proteinExistence type="predicted"/>
<gene>
    <name evidence="2" type="ORF">CALCODRAFT_24291</name>
</gene>
<dbReference type="Proteomes" id="UP000076842">
    <property type="component" value="Unassembled WGS sequence"/>
</dbReference>
<organism evidence="2 3">
    <name type="scientific">Calocera cornea HHB12733</name>
    <dbReference type="NCBI Taxonomy" id="1353952"/>
    <lineage>
        <taxon>Eukaryota</taxon>
        <taxon>Fungi</taxon>
        <taxon>Dikarya</taxon>
        <taxon>Basidiomycota</taxon>
        <taxon>Agaricomycotina</taxon>
        <taxon>Dacrymycetes</taxon>
        <taxon>Dacrymycetales</taxon>
        <taxon>Dacrymycetaceae</taxon>
        <taxon>Calocera</taxon>
    </lineage>
</organism>
<dbReference type="AlphaFoldDB" id="A0A165J1J6"/>
<reference evidence="2 3" key="1">
    <citation type="journal article" date="2016" name="Mol. Biol. Evol.">
        <title>Comparative Genomics of Early-Diverging Mushroom-Forming Fungi Provides Insights into the Origins of Lignocellulose Decay Capabilities.</title>
        <authorList>
            <person name="Nagy L.G."/>
            <person name="Riley R."/>
            <person name="Tritt A."/>
            <person name="Adam C."/>
            <person name="Daum C."/>
            <person name="Floudas D."/>
            <person name="Sun H."/>
            <person name="Yadav J.S."/>
            <person name="Pangilinan J."/>
            <person name="Larsson K.H."/>
            <person name="Matsuura K."/>
            <person name="Barry K."/>
            <person name="Labutti K."/>
            <person name="Kuo R."/>
            <person name="Ohm R.A."/>
            <person name="Bhattacharya S.S."/>
            <person name="Shirouzu T."/>
            <person name="Yoshinaga Y."/>
            <person name="Martin F.M."/>
            <person name="Grigoriev I.V."/>
            <person name="Hibbett D.S."/>
        </authorList>
    </citation>
    <scope>NUCLEOTIDE SEQUENCE [LARGE SCALE GENOMIC DNA]</scope>
    <source>
        <strain evidence="2 3">HHB12733</strain>
    </source>
</reference>
<accession>A0A165J1J6</accession>
<dbReference type="InParanoid" id="A0A165J1J6"/>
<feature type="region of interest" description="Disordered" evidence="1">
    <location>
        <begin position="146"/>
        <end position="168"/>
    </location>
</feature>
<protein>
    <submittedName>
        <fullName evidence="2">Uncharacterized protein</fullName>
    </submittedName>
</protein>
<sequence length="168" mass="18054">MPSSSQRYAPNSLPFDYDNLSIESVKHQLRGALLSALSLLPQHQPAANLRTRPRLYTGAVGHSVLYLRLYLQASSGALDLPPDVISPLPALVRDTLEPCLTYPVGALARAGSSDPEQRRTAVSFGQVGLLDTPIGPAVVELTRQLTLNRRSNGERPMGNGAESAEGRT</sequence>
<evidence type="ECO:0000313" key="2">
    <source>
        <dbReference type="EMBL" id="KZT61249.1"/>
    </source>
</evidence>
<dbReference type="OrthoDB" id="10257263at2759"/>
<dbReference type="EMBL" id="KV423924">
    <property type="protein sequence ID" value="KZT61249.1"/>
    <property type="molecule type" value="Genomic_DNA"/>
</dbReference>
<name>A0A165J1J6_9BASI</name>
<evidence type="ECO:0000313" key="3">
    <source>
        <dbReference type="Proteomes" id="UP000076842"/>
    </source>
</evidence>